<protein>
    <recommendedName>
        <fullName evidence="22">Intersectin-2-like</fullName>
    </recommendedName>
</protein>
<dbReference type="InterPro" id="IPR035740">
    <property type="entry name" value="Intersectin-2_SH3_4"/>
</dbReference>
<evidence type="ECO:0000256" key="2">
    <source>
        <dbReference type="ARBA" id="ARBA00004496"/>
    </source>
</evidence>
<dbReference type="SUPFAM" id="SSF47473">
    <property type="entry name" value="EF-hand"/>
    <property type="match status" value="2"/>
</dbReference>
<evidence type="ECO:0000256" key="4">
    <source>
        <dbReference type="ARBA" id="ARBA00022490"/>
    </source>
</evidence>
<keyword evidence="6" id="KW-0479">Metal-binding</keyword>
<keyword evidence="12" id="KW-0175">Coiled coil</keyword>
<dbReference type="Pfam" id="PF00018">
    <property type="entry name" value="SH3_1"/>
    <property type="match status" value="2"/>
</dbReference>
<dbReference type="PROSITE" id="PS50222">
    <property type="entry name" value="EF_HAND_2"/>
    <property type="match status" value="2"/>
</dbReference>
<sequence length="1936" mass="222318">MNGGHSVWAISPEERDKHDKQFDTLSPAMGYVSGEQAKKFFLQSGLPSSVLAEIWSLADMNKDGKMDKLEFSVAMKLVKLKLQGTPLPSSLPIIMKQPPVPAPNPASAMSSSRFGMGSMPNLSVMSGGFSMLTPINSNLSPMTPMTSLTPINSNLSPMTPMTSLTPMNSNLSPMTTMTSLTPLVPMGAGLAPMVATSMTPMPLRPSLGSPALSNGTMGVLQNLPPVNMATGMPLPVSYNSPLGFSPGMNKATSLLDLGSSSSNSSSITSLVGSSPKTAPSDWAVPQASRLKYRQQFNTLDKNMTGYLTGQQVRNAMATTQLTQTQLAAIWNLADVDKDGKLSGEEFILAMHLVDVAKTSQPLPLTLPTELIPPSQRVTMNGNSISPYGSITEGLEAEPAQKTKSNLSFEDKFKANLERGNAELEKRRQVLQDAQRREEEKRQQKEREERERMEREAREQEERRRKEEELRLERQRELERQKEEERLKELERKEAAQRELERQRKEEWERRRRAELQSQKNREQQEICTLKARKRSLEMELEAVGNKHRQISERLRDAQTNRKVQQSELEMINQRRDARRQDINSLQRQLEEYQRKLSQLTPEQQRLSDKLRNMGLNNLPASTMTTLKLTANEKDGACRKLKQQLDALEQETATKLADMDQYQNDLQDLRESRIKQESALEKLRSIKASKRRELERQRELEEEMKRKEEEKKRMEEEEALRRIKLEKERQWQEKLQREEDERRRRLQEEREAKLREEEEKEKQARLLAAKEQAERERRAKEEEERREQERRLLEERRKREEVERKKREEETRKLEEERKRKEEERREEERRRQEEKRRQEEEDRQRREEELKRLEEERLEREKEEEERRRQRAAEAAIRDAEERKRVEEERKRREEENRRKQEAERKKREEERKRQDEAERARREEERRRQEEVDRTRAEEERRRKDEDERKLKEEAKRKLEEEKRRREEAARQQVPVKMDIHEKLSALLRGIEERKGGLQPQATAHRKSAALTSFRALYPFTARNQEELSFEADDLIEVDESTEREQGWLYGMGKAGTMGWFPESYVERVAEKESPVAAPITANAAAPTAAANAVYATVIKKALKPQLSITDKTGKPGGDAAVPTGQNSAFTPTHAPHPTSSEQIKVVGNVQAQALCSWTAKTESHLNFSKDDVIQVLEQQESWWLGELNGVQGWFPKSYVTLLEDDDSTNPTFAPADGSEATDEYVALYTYESPEPGDLTFNEGDVILVTQREGEWWSGGIGNRTGVFPSNYVKPKEPDTSSNSGKPGQPGKKPEIAQVSTVYTATGTEQLSLAPGNLILILSKNATGWWLGELQARGKKRQKGWFPASHVKMLGSNSGKSTPAPQPVCQVIAMYDYKAANGDEMSFSKGQLISVFEKNDPDWWKGEVNGVTGLFPTNYVTMTTTETDPSQQWCADLNTLDSLTPQERKRQGYIHELIQTEERYVQDLELVMEVFHKPMSESGRLTDAEMAMIFANWKELIACNTKLLKALRVRKKMGGDNMPVQVIGDILASELAHLQPYIRFCSCQLNGAALVQSKTDGQPDFKNFLKKIATDYRCKGMPLSSFLLKPMQRITRYPLHIKNILESTQEGHVDRGPLREALERAEELCSQVNEGVREKENADRLEWIQAHVQCDGIAENLVFNSLTNCLGPRKLLHSGKVYKTKSNKELWAFLFSDFLLLTHTGKQFISSGPDKLFSTKNNIQLKMYKPPVFLNEILVKLPDPSSEEPFFHISHIDRVYSLKTDNINERTAWVQKIKAASEDFLETDKKKREKAYHSRSMKASGIGRLLVTILEATELKSGKNNGKSNPYCEVTMGAQIYTSRTLNDTTNPKWNFNCQFNIKDLYQDVLCITIFEREQFSPDEFLGRTEVPVATIKKELENKGSATRRLLLHEVPTGEVWVRLDLQLFQNKASK</sequence>
<evidence type="ECO:0000259" key="14">
    <source>
        <dbReference type="PROSITE" id="PS50002"/>
    </source>
</evidence>
<dbReference type="FunFam" id="1.20.900.10:FF:000011">
    <property type="entry name" value="Intersectin 1"/>
    <property type="match status" value="1"/>
</dbReference>
<evidence type="ECO:0000259" key="16">
    <source>
        <dbReference type="PROSITE" id="PS50004"/>
    </source>
</evidence>
<dbReference type="InterPro" id="IPR011993">
    <property type="entry name" value="PH-like_dom_sf"/>
</dbReference>
<evidence type="ECO:0000256" key="7">
    <source>
        <dbReference type="ARBA" id="ARBA00022837"/>
    </source>
</evidence>
<dbReference type="FunFam" id="2.30.29.30:FF:000069">
    <property type="entry name" value="Intersectin 1"/>
    <property type="match status" value="1"/>
</dbReference>
<evidence type="ECO:0000256" key="3">
    <source>
        <dbReference type="ARBA" id="ARBA00022443"/>
    </source>
</evidence>
<dbReference type="InterPro" id="IPR000261">
    <property type="entry name" value="EH_dom"/>
</dbReference>
<dbReference type="InterPro" id="IPR011992">
    <property type="entry name" value="EF-hand-dom_pair"/>
</dbReference>
<feature type="compositionally biased region" description="Basic and acidic residues" evidence="13">
    <location>
        <begin position="796"/>
        <end position="971"/>
    </location>
</feature>
<organism evidence="20 21">
    <name type="scientific">Umbra pygmaea</name>
    <name type="common">Eastern mudminnow</name>
    <dbReference type="NCBI Taxonomy" id="75934"/>
    <lineage>
        <taxon>Eukaryota</taxon>
        <taxon>Metazoa</taxon>
        <taxon>Chordata</taxon>
        <taxon>Craniata</taxon>
        <taxon>Vertebrata</taxon>
        <taxon>Euteleostomi</taxon>
        <taxon>Actinopterygii</taxon>
        <taxon>Neopterygii</taxon>
        <taxon>Teleostei</taxon>
        <taxon>Protacanthopterygii</taxon>
        <taxon>Esociformes</taxon>
        <taxon>Umbridae</taxon>
        <taxon>Umbra</taxon>
    </lineage>
</organism>
<evidence type="ECO:0000313" key="20">
    <source>
        <dbReference type="EMBL" id="KAL0969828.1"/>
    </source>
</evidence>
<dbReference type="InterPro" id="IPR036028">
    <property type="entry name" value="SH3-like_dom_sf"/>
</dbReference>
<evidence type="ECO:0000256" key="10">
    <source>
        <dbReference type="ARBA" id="ARBA00034103"/>
    </source>
</evidence>
<dbReference type="FunFam" id="2.30.30.40:FF:000041">
    <property type="entry name" value="Intersectin 1"/>
    <property type="match status" value="1"/>
</dbReference>
<evidence type="ECO:0000256" key="6">
    <source>
        <dbReference type="ARBA" id="ARBA00022723"/>
    </source>
</evidence>
<dbReference type="GO" id="GO:0045202">
    <property type="term" value="C:synapse"/>
    <property type="evidence" value="ECO:0007669"/>
    <property type="project" value="UniProtKB-SubCell"/>
</dbReference>
<accession>A0ABD0WIT8</accession>
<dbReference type="PANTHER" id="PTHR46006">
    <property type="entry name" value="RHO GUANINE NUCLEOTIDE EXCHANGE FACTOR AT 64C, ISOFORM A"/>
    <property type="match status" value="1"/>
</dbReference>
<dbReference type="PRINTS" id="PR00452">
    <property type="entry name" value="SH3DOMAIN"/>
</dbReference>
<dbReference type="PROSITE" id="PS50003">
    <property type="entry name" value="PH_DOMAIN"/>
    <property type="match status" value="1"/>
</dbReference>
<feature type="region of interest" description="Disordered" evidence="13">
    <location>
        <begin position="749"/>
        <end position="784"/>
    </location>
</feature>
<dbReference type="Pfam" id="PF14604">
    <property type="entry name" value="SH3_9"/>
    <property type="match status" value="1"/>
</dbReference>
<dbReference type="Pfam" id="PF00168">
    <property type="entry name" value="C2"/>
    <property type="match status" value="1"/>
</dbReference>
<dbReference type="InterPro" id="IPR000219">
    <property type="entry name" value="DH_dom"/>
</dbReference>
<dbReference type="PANTHER" id="PTHR46006:SF6">
    <property type="entry name" value="INTERSECTIN-2 ISOFORM X1"/>
    <property type="match status" value="1"/>
</dbReference>
<proteinExistence type="predicted"/>
<dbReference type="SUPFAM" id="SSF49562">
    <property type="entry name" value="C2 domain (Calcium/lipid-binding domain, CaLB)"/>
    <property type="match status" value="1"/>
</dbReference>
<feature type="domain" description="SH3" evidence="14">
    <location>
        <begin position="1367"/>
        <end position="1426"/>
    </location>
</feature>
<evidence type="ECO:0000256" key="11">
    <source>
        <dbReference type="PROSITE-ProRule" id="PRU00192"/>
    </source>
</evidence>
<feature type="compositionally biased region" description="Basic and acidic residues" evidence="13">
    <location>
        <begin position="770"/>
        <end position="784"/>
    </location>
</feature>
<feature type="coiled-coil region" evidence="12">
    <location>
        <begin position="533"/>
        <end position="602"/>
    </location>
</feature>
<feature type="region of interest" description="Disordered" evidence="13">
    <location>
        <begin position="1111"/>
        <end position="1141"/>
    </location>
</feature>
<dbReference type="Pfam" id="PF16652">
    <property type="entry name" value="PH_13"/>
    <property type="match status" value="1"/>
</dbReference>
<dbReference type="FunFam" id="2.60.40.150:FF:000029">
    <property type="entry name" value="Intersectin 1"/>
    <property type="match status" value="1"/>
</dbReference>
<evidence type="ECO:0000256" key="8">
    <source>
        <dbReference type="ARBA" id="ARBA00023018"/>
    </source>
</evidence>
<evidence type="ECO:0000256" key="13">
    <source>
        <dbReference type="SAM" id="MobiDB-lite"/>
    </source>
</evidence>
<dbReference type="Gene3D" id="2.30.29.30">
    <property type="entry name" value="Pleckstrin-homology domain (PH domain)/Phosphotyrosine-binding domain (PTB)"/>
    <property type="match status" value="1"/>
</dbReference>
<feature type="region of interest" description="Disordered" evidence="13">
    <location>
        <begin position="1269"/>
        <end position="1296"/>
    </location>
</feature>
<dbReference type="Pfam" id="PF00621">
    <property type="entry name" value="RhoGEF"/>
    <property type="match status" value="1"/>
</dbReference>
<dbReference type="InterPro" id="IPR002048">
    <property type="entry name" value="EF_hand_dom"/>
</dbReference>
<feature type="domain" description="PH" evidence="15">
    <location>
        <begin position="1675"/>
        <end position="1783"/>
    </location>
</feature>
<dbReference type="InterPro" id="IPR018247">
    <property type="entry name" value="EF_Hand_1_Ca_BS"/>
</dbReference>
<dbReference type="CDD" id="cd08375">
    <property type="entry name" value="C2_Intersectin"/>
    <property type="match status" value="1"/>
</dbReference>
<dbReference type="SMART" id="SM00054">
    <property type="entry name" value="EFh"/>
    <property type="match status" value="3"/>
</dbReference>
<evidence type="ECO:0000256" key="1">
    <source>
        <dbReference type="ARBA" id="ARBA00004316"/>
    </source>
</evidence>
<dbReference type="SUPFAM" id="SSF50729">
    <property type="entry name" value="PH domain-like"/>
    <property type="match status" value="1"/>
</dbReference>
<gene>
    <name evidence="20" type="ORF">UPYG_G00232810</name>
</gene>
<dbReference type="SMART" id="SM00325">
    <property type="entry name" value="RhoGEF"/>
    <property type="match status" value="1"/>
</dbReference>
<dbReference type="SMART" id="SM00233">
    <property type="entry name" value="PH"/>
    <property type="match status" value="1"/>
</dbReference>
<keyword evidence="5" id="KW-0254">Endocytosis</keyword>
<dbReference type="CDD" id="cd00052">
    <property type="entry name" value="EH"/>
    <property type="match status" value="2"/>
</dbReference>
<dbReference type="Gene3D" id="1.20.900.10">
    <property type="entry name" value="Dbl homology (DH) domain"/>
    <property type="match status" value="1"/>
</dbReference>
<evidence type="ECO:0000256" key="5">
    <source>
        <dbReference type="ARBA" id="ARBA00022583"/>
    </source>
</evidence>
<dbReference type="InterPro" id="IPR051480">
    <property type="entry name" value="Endocytic_GEF_Adapter"/>
</dbReference>
<dbReference type="PRINTS" id="PR00499">
    <property type="entry name" value="P67PHOX"/>
</dbReference>
<feature type="domain" description="SH3" evidence="14">
    <location>
        <begin position="1293"/>
        <end position="1357"/>
    </location>
</feature>
<dbReference type="Pfam" id="PF07653">
    <property type="entry name" value="SH3_2"/>
    <property type="match status" value="2"/>
</dbReference>
<dbReference type="PROSITE" id="PS50004">
    <property type="entry name" value="C2"/>
    <property type="match status" value="1"/>
</dbReference>
<feature type="domain" description="EF-hand" evidence="19">
    <location>
        <begin position="46"/>
        <end position="81"/>
    </location>
</feature>
<dbReference type="Gene3D" id="2.30.30.40">
    <property type="entry name" value="SH3 Domains"/>
    <property type="match status" value="5"/>
</dbReference>
<feature type="domain" description="EH" evidence="18">
    <location>
        <begin position="288"/>
        <end position="377"/>
    </location>
</feature>
<dbReference type="FunFam" id="1.10.238.10:FF:000055">
    <property type="entry name" value="Intersectin-1 isoform 1"/>
    <property type="match status" value="1"/>
</dbReference>
<evidence type="ECO:0000256" key="12">
    <source>
        <dbReference type="SAM" id="Coils"/>
    </source>
</evidence>
<feature type="domain" description="SH3" evidence="14">
    <location>
        <begin position="1148"/>
        <end position="1206"/>
    </location>
</feature>
<feature type="region of interest" description="Disordered" evidence="13">
    <location>
        <begin position="423"/>
        <end position="471"/>
    </location>
</feature>
<dbReference type="SMART" id="SM00239">
    <property type="entry name" value="C2"/>
    <property type="match status" value="1"/>
</dbReference>
<dbReference type="InterPro" id="IPR001331">
    <property type="entry name" value="GDS_CDC24_CS"/>
</dbReference>
<dbReference type="InterPro" id="IPR035892">
    <property type="entry name" value="C2_domain_sf"/>
</dbReference>
<keyword evidence="8" id="KW-0770">Synapse</keyword>
<dbReference type="SMART" id="SM00027">
    <property type="entry name" value="EH"/>
    <property type="match status" value="2"/>
</dbReference>
<dbReference type="Gene3D" id="1.10.238.10">
    <property type="entry name" value="EF-hand"/>
    <property type="match status" value="2"/>
</dbReference>
<dbReference type="SUPFAM" id="SSF48065">
    <property type="entry name" value="DBL homology domain (DH-domain)"/>
    <property type="match status" value="1"/>
</dbReference>
<evidence type="ECO:0000259" key="19">
    <source>
        <dbReference type="PROSITE" id="PS50222"/>
    </source>
</evidence>
<comment type="caution">
    <text evidence="20">The sequence shown here is derived from an EMBL/GenBank/DDBJ whole genome shotgun (WGS) entry which is preliminary data.</text>
</comment>
<feature type="domain" description="C2" evidence="16">
    <location>
        <begin position="1791"/>
        <end position="1907"/>
    </location>
</feature>
<dbReference type="GO" id="GO:0046872">
    <property type="term" value="F:metal ion binding"/>
    <property type="evidence" value="ECO:0007669"/>
    <property type="project" value="UniProtKB-KW"/>
</dbReference>
<evidence type="ECO:0008006" key="22">
    <source>
        <dbReference type="Google" id="ProtNLM"/>
    </source>
</evidence>
<name>A0ABD0WIT8_UMBPY</name>
<dbReference type="SUPFAM" id="SSF50044">
    <property type="entry name" value="SH3-domain"/>
    <property type="match status" value="5"/>
</dbReference>
<dbReference type="InterPro" id="IPR001452">
    <property type="entry name" value="SH3_domain"/>
</dbReference>
<keyword evidence="7" id="KW-0106">Calcium</keyword>
<evidence type="ECO:0000256" key="9">
    <source>
        <dbReference type="ARBA" id="ARBA00023273"/>
    </source>
</evidence>
<keyword evidence="9" id="KW-0966">Cell projection</keyword>
<dbReference type="PROSITE" id="PS50031">
    <property type="entry name" value="EH"/>
    <property type="match status" value="2"/>
</dbReference>
<dbReference type="PROSITE" id="PS00018">
    <property type="entry name" value="EF_HAND_1"/>
    <property type="match status" value="2"/>
</dbReference>
<dbReference type="GO" id="GO:0042995">
    <property type="term" value="C:cell projection"/>
    <property type="evidence" value="ECO:0007669"/>
    <property type="project" value="UniProtKB-SubCell"/>
</dbReference>
<evidence type="ECO:0000259" key="18">
    <source>
        <dbReference type="PROSITE" id="PS50031"/>
    </source>
</evidence>
<dbReference type="GO" id="GO:0005737">
    <property type="term" value="C:cytoplasm"/>
    <property type="evidence" value="ECO:0007669"/>
    <property type="project" value="UniProtKB-SubCell"/>
</dbReference>
<dbReference type="InterPro" id="IPR001849">
    <property type="entry name" value="PH_domain"/>
</dbReference>
<dbReference type="PROSITE" id="PS50010">
    <property type="entry name" value="DH_2"/>
    <property type="match status" value="1"/>
</dbReference>
<dbReference type="CDD" id="cd00160">
    <property type="entry name" value="RhoGEF"/>
    <property type="match status" value="1"/>
</dbReference>
<dbReference type="PROSITE" id="PS50002">
    <property type="entry name" value="SH3"/>
    <property type="match status" value="5"/>
</dbReference>
<keyword evidence="21" id="KW-1185">Reference proteome</keyword>
<keyword evidence="3 11" id="KW-0728">SH3 domain</keyword>
<feature type="region of interest" description="Disordered" evidence="13">
    <location>
        <begin position="366"/>
        <end position="390"/>
    </location>
</feature>
<dbReference type="InterPro" id="IPR000008">
    <property type="entry name" value="C2_dom"/>
</dbReference>
<dbReference type="GO" id="GO:0006897">
    <property type="term" value="P:endocytosis"/>
    <property type="evidence" value="ECO:0007669"/>
    <property type="project" value="UniProtKB-KW"/>
</dbReference>
<feature type="region of interest" description="Disordered" evidence="13">
    <location>
        <begin position="796"/>
        <end position="975"/>
    </location>
</feature>
<dbReference type="CDD" id="cd11838">
    <property type="entry name" value="SH3_Intersectin_3"/>
    <property type="match status" value="1"/>
</dbReference>
<dbReference type="CDD" id="cd11994">
    <property type="entry name" value="SH3_Intersectin2_4"/>
    <property type="match status" value="1"/>
</dbReference>
<evidence type="ECO:0000259" key="17">
    <source>
        <dbReference type="PROSITE" id="PS50010"/>
    </source>
</evidence>
<feature type="compositionally biased region" description="Basic and acidic residues" evidence="13">
    <location>
        <begin position="749"/>
        <end position="763"/>
    </location>
</feature>
<dbReference type="InterPro" id="IPR035899">
    <property type="entry name" value="DBL_dom_sf"/>
</dbReference>
<feature type="domain" description="EH" evidence="18">
    <location>
        <begin position="14"/>
        <end position="102"/>
    </location>
</feature>
<feature type="compositionally biased region" description="Polar residues" evidence="13">
    <location>
        <begin position="375"/>
        <end position="388"/>
    </location>
</feature>
<feature type="domain" description="SH3" evidence="14">
    <location>
        <begin position="1221"/>
        <end position="1279"/>
    </location>
</feature>
<feature type="region of interest" description="Disordered" evidence="13">
    <location>
        <begin position="690"/>
        <end position="717"/>
    </location>
</feature>
<feature type="domain" description="DH" evidence="17">
    <location>
        <begin position="1450"/>
        <end position="1636"/>
    </location>
</feature>
<dbReference type="EMBL" id="JAGEUA010000007">
    <property type="protein sequence ID" value="KAL0969828.1"/>
    <property type="molecule type" value="Genomic_DNA"/>
</dbReference>
<dbReference type="Pfam" id="PF12763">
    <property type="entry name" value="EH"/>
    <property type="match status" value="2"/>
</dbReference>
<evidence type="ECO:0000313" key="21">
    <source>
        <dbReference type="Proteomes" id="UP001557470"/>
    </source>
</evidence>
<reference evidence="20 21" key="1">
    <citation type="submission" date="2024-06" db="EMBL/GenBank/DDBJ databases">
        <authorList>
            <person name="Pan Q."/>
            <person name="Wen M."/>
            <person name="Jouanno E."/>
            <person name="Zahm M."/>
            <person name="Klopp C."/>
            <person name="Cabau C."/>
            <person name="Louis A."/>
            <person name="Berthelot C."/>
            <person name="Parey E."/>
            <person name="Roest Crollius H."/>
            <person name="Montfort J."/>
            <person name="Robinson-Rechavi M."/>
            <person name="Bouchez O."/>
            <person name="Lampietro C."/>
            <person name="Lopez Roques C."/>
            <person name="Donnadieu C."/>
            <person name="Postlethwait J."/>
            <person name="Bobe J."/>
            <person name="Verreycken H."/>
            <person name="Guiguen Y."/>
        </authorList>
    </citation>
    <scope>NUCLEOTIDE SEQUENCE [LARGE SCALE GENOMIC DNA]</scope>
    <source>
        <strain evidence="20">Up_M1</strain>
        <tissue evidence="20">Testis</tissue>
    </source>
</reference>
<dbReference type="SMART" id="SM00326">
    <property type="entry name" value="SH3"/>
    <property type="match status" value="5"/>
</dbReference>
<dbReference type="Gene3D" id="2.60.40.150">
    <property type="entry name" value="C2 domain"/>
    <property type="match status" value="1"/>
</dbReference>
<comment type="subcellular location">
    <subcellularLocation>
        <location evidence="1">Cell projection</location>
    </subcellularLocation>
    <subcellularLocation>
        <location evidence="2">Cytoplasm</location>
    </subcellularLocation>
    <subcellularLocation>
        <location evidence="10">Synapse</location>
    </subcellularLocation>
</comment>
<dbReference type="PROSITE" id="PS00741">
    <property type="entry name" value="DH_1"/>
    <property type="match status" value="1"/>
</dbReference>
<feature type="domain" description="EF-hand" evidence="19">
    <location>
        <begin position="321"/>
        <end position="356"/>
    </location>
</feature>
<evidence type="ECO:0000259" key="15">
    <source>
        <dbReference type="PROSITE" id="PS50003"/>
    </source>
</evidence>
<keyword evidence="4" id="KW-0963">Cytoplasm</keyword>
<dbReference type="Proteomes" id="UP001557470">
    <property type="component" value="Unassembled WGS sequence"/>
</dbReference>
<feature type="domain" description="SH3" evidence="14">
    <location>
        <begin position="1010"/>
        <end position="1072"/>
    </location>
</feature>